<keyword evidence="2" id="KW-1185">Reference proteome</keyword>
<dbReference type="Proteomes" id="UP001589748">
    <property type="component" value="Unassembled WGS sequence"/>
</dbReference>
<sequence length="440" mass="46744">MIRPLRPARLAVLDSGIWLLDHARPVAAILDPTTSQLRHLVSWAEQPPPPPPRTEPTVAAGPDVLWIQHGDGSALLRVGPTGVEDAVWTDGLGLRGAAGAAAWCASAPPAQEFVESDRVPVGPVVRWGAVARVDRDGSVHRCVVDAPVAEVVATDEGAWVGLDTAPGTLRPLGAGSSEVLWSRRWLFLPAAGAWPAALQVAEGRAVAPVRASQALQALRWSSRFLDEQPEAGDLLPTVPLGGRDWTLGRDPVDDRVRARRLGPDRVDVLFPSGCSDVLAVALLADDVLVATLGDPVGDGETGLAPHRLRADATLRALPAPPAVDVADHGWPLGPRPLAAASYVRQTLAALRLDLGADPGVDNAVGSVVRVELRGDWPTTVVECTFALRSHPGVRLRRSWSLFDEQGQISPPLWPGVFLREDVETRRLPPPSAARDGVLDV</sequence>
<dbReference type="RefSeq" id="WP_380136055.1">
    <property type="nucleotide sequence ID" value="NZ_JBHLUI010000003.1"/>
</dbReference>
<protein>
    <submittedName>
        <fullName evidence="1">Uncharacterized protein</fullName>
    </submittedName>
</protein>
<gene>
    <name evidence="1" type="ORF">ACFFVI_06530</name>
</gene>
<comment type="caution">
    <text evidence="1">The sequence shown here is derived from an EMBL/GenBank/DDBJ whole genome shotgun (WGS) entry which is preliminary data.</text>
</comment>
<reference evidence="1 2" key="1">
    <citation type="submission" date="2024-09" db="EMBL/GenBank/DDBJ databases">
        <authorList>
            <person name="Sun Q."/>
            <person name="Mori K."/>
        </authorList>
    </citation>
    <scope>NUCLEOTIDE SEQUENCE [LARGE SCALE GENOMIC DNA]</scope>
    <source>
        <strain evidence="1 2">TISTR 1856</strain>
    </source>
</reference>
<proteinExistence type="predicted"/>
<evidence type="ECO:0000313" key="2">
    <source>
        <dbReference type="Proteomes" id="UP001589748"/>
    </source>
</evidence>
<accession>A0ABV5LRC3</accession>
<organism evidence="1 2">
    <name type="scientific">Kineococcus gynurae</name>
    <dbReference type="NCBI Taxonomy" id="452979"/>
    <lineage>
        <taxon>Bacteria</taxon>
        <taxon>Bacillati</taxon>
        <taxon>Actinomycetota</taxon>
        <taxon>Actinomycetes</taxon>
        <taxon>Kineosporiales</taxon>
        <taxon>Kineosporiaceae</taxon>
        <taxon>Kineococcus</taxon>
    </lineage>
</organism>
<dbReference type="EMBL" id="JBHMDM010000004">
    <property type="protein sequence ID" value="MFB9376619.1"/>
    <property type="molecule type" value="Genomic_DNA"/>
</dbReference>
<evidence type="ECO:0000313" key="1">
    <source>
        <dbReference type="EMBL" id="MFB9376619.1"/>
    </source>
</evidence>
<name>A0ABV5LRC3_9ACTN</name>